<sequence length="137" mass="15615">MSYFIRRSQPRITTTFSSFLYKLVGNLSQSHPIIPSPTLFSCRHSIPFFSSRNGYSHGLSPTRARFWASQPAAAEPSTSDGLTVQQILANNWPILDENDSDWKSHAMAIAQSIHLIKRRLQWKKLKVRLDMLSAQLN</sequence>
<name>A0A2K3KZV4_TRIPR</name>
<evidence type="ECO:0000313" key="1">
    <source>
        <dbReference type="EMBL" id="PNX71779.1"/>
    </source>
</evidence>
<reference evidence="1 3" key="2">
    <citation type="journal article" date="2017" name="Front. Plant Sci.">
        <title>Gene Classification and Mining of Molecular Markers Useful in Red Clover (Trifolium pratense) Breeding.</title>
        <authorList>
            <person name="Istvanek J."/>
            <person name="Dluhosova J."/>
            <person name="Dluhos P."/>
            <person name="Patkova L."/>
            <person name="Nedelnik J."/>
            <person name="Repkova J."/>
        </authorList>
    </citation>
    <scope>NUCLEOTIDE SEQUENCE [LARGE SCALE GENOMIC DNA]</scope>
    <source>
        <strain evidence="3">cv. Tatra</strain>
        <tissue evidence="1">Young leaves</tissue>
    </source>
</reference>
<evidence type="ECO:0000313" key="3">
    <source>
        <dbReference type="Proteomes" id="UP000236291"/>
    </source>
</evidence>
<accession>A0A2K3KZV4</accession>
<gene>
    <name evidence="2" type="ORF">L195_g014164</name>
    <name evidence="1" type="ORF">L195_g027664</name>
</gene>
<protein>
    <submittedName>
        <fullName evidence="1">Peptide chain release factor 2-like protein</fullName>
    </submittedName>
</protein>
<feature type="non-terminal residue" evidence="1">
    <location>
        <position position="137"/>
    </location>
</feature>
<dbReference type="EMBL" id="ASHM01023779">
    <property type="protein sequence ID" value="PNX71779.1"/>
    <property type="molecule type" value="Genomic_DNA"/>
</dbReference>
<comment type="caution">
    <text evidence="1">The sequence shown here is derived from an EMBL/GenBank/DDBJ whole genome shotgun (WGS) entry which is preliminary data.</text>
</comment>
<dbReference type="STRING" id="57577.A0A2K3KZV4"/>
<evidence type="ECO:0000313" key="2">
    <source>
        <dbReference type="EMBL" id="PNY17421.1"/>
    </source>
</evidence>
<proteinExistence type="predicted"/>
<organism evidence="1 3">
    <name type="scientific">Trifolium pratense</name>
    <name type="common">Red clover</name>
    <dbReference type="NCBI Taxonomy" id="57577"/>
    <lineage>
        <taxon>Eukaryota</taxon>
        <taxon>Viridiplantae</taxon>
        <taxon>Streptophyta</taxon>
        <taxon>Embryophyta</taxon>
        <taxon>Tracheophyta</taxon>
        <taxon>Spermatophyta</taxon>
        <taxon>Magnoliopsida</taxon>
        <taxon>eudicotyledons</taxon>
        <taxon>Gunneridae</taxon>
        <taxon>Pentapetalae</taxon>
        <taxon>rosids</taxon>
        <taxon>fabids</taxon>
        <taxon>Fabales</taxon>
        <taxon>Fabaceae</taxon>
        <taxon>Papilionoideae</taxon>
        <taxon>50 kb inversion clade</taxon>
        <taxon>NPAAA clade</taxon>
        <taxon>Hologalegina</taxon>
        <taxon>IRL clade</taxon>
        <taxon>Trifolieae</taxon>
        <taxon>Trifolium</taxon>
    </lineage>
</organism>
<dbReference type="Proteomes" id="UP000236291">
    <property type="component" value="Unassembled WGS sequence"/>
</dbReference>
<dbReference type="AlphaFoldDB" id="A0A2K3KZV4"/>
<dbReference type="EMBL" id="ASHM01009351">
    <property type="protein sequence ID" value="PNY17421.1"/>
    <property type="molecule type" value="Genomic_DNA"/>
</dbReference>
<reference evidence="1 3" key="1">
    <citation type="journal article" date="2014" name="Am. J. Bot.">
        <title>Genome assembly and annotation for red clover (Trifolium pratense; Fabaceae).</title>
        <authorList>
            <person name="Istvanek J."/>
            <person name="Jaros M."/>
            <person name="Krenek A."/>
            <person name="Repkova J."/>
        </authorList>
    </citation>
    <scope>NUCLEOTIDE SEQUENCE [LARGE SCALE GENOMIC DNA]</scope>
    <source>
        <strain evidence="3">cv. Tatra</strain>
        <tissue evidence="1">Young leaves</tissue>
    </source>
</reference>